<evidence type="ECO:0000313" key="12">
    <source>
        <dbReference type="EMBL" id="GEB50560.1"/>
    </source>
</evidence>
<keyword evidence="7" id="KW-0067">ATP-binding</keyword>
<feature type="transmembrane region" description="Helical" evidence="10">
    <location>
        <begin position="271"/>
        <end position="289"/>
    </location>
</feature>
<evidence type="ECO:0000256" key="2">
    <source>
        <dbReference type="ARBA" id="ARBA00012438"/>
    </source>
</evidence>
<keyword evidence="10" id="KW-0472">Membrane</keyword>
<dbReference type="GO" id="GO:0005524">
    <property type="term" value="F:ATP binding"/>
    <property type="evidence" value="ECO:0007669"/>
    <property type="project" value="UniProtKB-KW"/>
</dbReference>
<dbReference type="EC" id="2.7.13.3" evidence="2"/>
<gene>
    <name evidence="12" type="ORF">SCA03_31110</name>
</gene>
<keyword evidence="4" id="KW-0808">Transferase</keyword>
<keyword evidence="3" id="KW-0597">Phosphoprotein</keyword>
<dbReference type="EMBL" id="BJMM01000013">
    <property type="protein sequence ID" value="GEB50560.1"/>
    <property type="molecule type" value="Genomic_DNA"/>
</dbReference>
<dbReference type="AlphaFoldDB" id="A0A4Y3R3L6"/>
<evidence type="ECO:0000256" key="4">
    <source>
        <dbReference type="ARBA" id="ARBA00022679"/>
    </source>
</evidence>
<dbReference type="CDD" id="cd16917">
    <property type="entry name" value="HATPase_UhpB-NarQ-NarX-like"/>
    <property type="match status" value="1"/>
</dbReference>
<dbReference type="PANTHER" id="PTHR24421">
    <property type="entry name" value="NITRATE/NITRITE SENSOR PROTEIN NARX-RELATED"/>
    <property type="match status" value="1"/>
</dbReference>
<evidence type="ECO:0000256" key="9">
    <source>
        <dbReference type="SAM" id="MobiDB-lite"/>
    </source>
</evidence>
<keyword evidence="6" id="KW-0418">Kinase</keyword>
<dbReference type="Gene3D" id="3.30.565.10">
    <property type="entry name" value="Histidine kinase-like ATPase, C-terminal domain"/>
    <property type="match status" value="1"/>
</dbReference>
<evidence type="ECO:0000256" key="8">
    <source>
        <dbReference type="ARBA" id="ARBA00023012"/>
    </source>
</evidence>
<feature type="transmembrane region" description="Helical" evidence="10">
    <location>
        <begin position="301"/>
        <end position="318"/>
    </location>
</feature>
<feature type="region of interest" description="Disordered" evidence="9">
    <location>
        <begin position="1"/>
        <end position="134"/>
    </location>
</feature>
<feature type="compositionally biased region" description="Low complexity" evidence="9">
    <location>
        <begin position="88"/>
        <end position="134"/>
    </location>
</feature>
<dbReference type="InterPro" id="IPR036890">
    <property type="entry name" value="HATPase_C_sf"/>
</dbReference>
<dbReference type="GO" id="GO:0000155">
    <property type="term" value="F:phosphorelay sensor kinase activity"/>
    <property type="evidence" value="ECO:0007669"/>
    <property type="project" value="InterPro"/>
</dbReference>
<protein>
    <recommendedName>
        <fullName evidence="2">histidine kinase</fullName>
        <ecNumber evidence="2">2.7.13.3</ecNumber>
    </recommendedName>
</protein>
<evidence type="ECO:0000256" key="10">
    <source>
        <dbReference type="SAM" id="Phobius"/>
    </source>
</evidence>
<evidence type="ECO:0000256" key="1">
    <source>
        <dbReference type="ARBA" id="ARBA00000085"/>
    </source>
</evidence>
<dbReference type="InterPro" id="IPR050482">
    <property type="entry name" value="Sensor_HK_TwoCompSys"/>
</dbReference>
<dbReference type="GO" id="GO:0016020">
    <property type="term" value="C:membrane"/>
    <property type="evidence" value="ECO:0007669"/>
    <property type="project" value="InterPro"/>
</dbReference>
<dbReference type="Pfam" id="PF07730">
    <property type="entry name" value="HisKA_3"/>
    <property type="match status" value="1"/>
</dbReference>
<evidence type="ECO:0000256" key="6">
    <source>
        <dbReference type="ARBA" id="ARBA00022777"/>
    </source>
</evidence>
<feature type="transmembrane region" description="Helical" evidence="10">
    <location>
        <begin position="238"/>
        <end position="264"/>
    </location>
</feature>
<proteinExistence type="predicted"/>
<keyword evidence="13" id="KW-1185">Reference proteome</keyword>
<keyword evidence="10" id="KW-0812">Transmembrane</keyword>
<evidence type="ECO:0000256" key="7">
    <source>
        <dbReference type="ARBA" id="ARBA00022840"/>
    </source>
</evidence>
<feature type="domain" description="Signal transduction histidine kinase subgroup 3 dimerisation and phosphoacceptor" evidence="11">
    <location>
        <begin position="344"/>
        <end position="409"/>
    </location>
</feature>
<evidence type="ECO:0000259" key="11">
    <source>
        <dbReference type="Pfam" id="PF07730"/>
    </source>
</evidence>
<reference evidence="12 13" key="1">
    <citation type="submission" date="2019-06" db="EMBL/GenBank/DDBJ databases">
        <title>Whole genome shotgun sequence of Streptomyces cacaoi subsp. cacaoi NBRC 12748.</title>
        <authorList>
            <person name="Hosoyama A."/>
            <person name="Uohara A."/>
            <person name="Ohji S."/>
            <person name="Ichikawa N."/>
        </authorList>
    </citation>
    <scope>NUCLEOTIDE SEQUENCE [LARGE SCALE GENOMIC DNA]</scope>
    <source>
        <strain evidence="12 13">NBRC 12748</strain>
    </source>
</reference>
<keyword evidence="8" id="KW-0902">Two-component regulatory system</keyword>
<dbReference type="SUPFAM" id="SSF55874">
    <property type="entry name" value="ATPase domain of HSP90 chaperone/DNA topoisomerase II/histidine kinase"/>
    <property type="match status" value="1"/>
</dbReference>
<evidence type="ECO:0000256" key="5">
    <source>
        <dbReference type="ARBA" id="ARBA00022741"/>
    </source>
</evidence>
<dbReference type="Gene3D" id="1.20.5.1930">
    <property type="match status" value="1"/>
</dbReference>
<comment type="caution">
    <text evidence="12">The sequence shown here is derived from an EMBL/GenBank/DDBJ whole genome shotgun (WGS) entry which is preliminary data.</text>
</comment>
<dbReference type="Proteomes" id="UP000319210">
    <property type="component" value="Unassembled WGS sequence"/>
</dbReference>
<dbReference type="GO" id="GO:0046983">
    <property type="term" value="F:protein dimerization activity"/>
    <property type="evidence" value="ECO:0007669"/>
    <property type="project" value="InterPro"/>
</dbReference>
<name>A0A4Y3R3L6_STRCI</name>
<organism evidence="12 13">
    <name type="scientific">Streptomyces cacaoi</name>
    <dbReference type="NCBI Taxonomy" id="1898"/>
    <lineage>
        <taxon>Bacteria</taxon>
        <taxon>Bacillati</taxon>
        <taxon>Actinomycetota</taxon>
        <taxon>Actinomycetes</taxon>
        <taxon>Kitasatosporales</taxon>
        <taxon>Streptomycetaceae</taxon>
        <taxon>Streptomyces</taxon>
    </lineage>
</organism>
<accession>A0A4Y3R3L6</accession>
<keyword evidence="10" id="KW-1133">Transmembrane helix</keyword>
<keyword evidence="5" id="KW-0547">Nucleotide-binding</keyword>
<sequence>MTAVGFLMPSASGARPGRGIGRGAREPRPKSPLPPPVVLRKSPFAGEDARTGPSAGPAPYIRGMDRTRRHRRRHPQAATDTPPEADRPTGPAGTAGTAGTSGPAGETGTAGAAGTSGPAGETGTADSAGGTEATGAARATLRAAGNRLRRWSEGARLRRVFGLSEDPAARREPPGPRTPREWAADLAAFAFAALFALLTADEVVIDPGTSGTALFWDQTAGGLACATVFLRRRWPVPLALALLVAGKFSHFVTGACLVALFTVAAHRPPRVTAWVSAAALAPVPFFLAAGPAADDPRTASSLTYFALVVGALGWGSYVRSRRQLIVSLREKAGRAAADARREAREDIAREMHDVLAHRLSLLSVHAGALEFNPGGDPAAVERAAGVIRQSAHQALQDLREIIGVLRAPETQAHPQPVLADVDRLLAEVREAGTPLEAEVELAGGAGAVPAVAGRTAYRIVQEGLTNARKHGAGPDAPVSVRVRGAPGDGLTVQVRNPLRREPGPGIPGAGQGLIGLAERTELAGGRLEHGPEEGRFRLYAWLPWPGPE</sequence>
<dbReference type="InterPro" id="IPR011712">
    <property type="entry name" value="Sig_transdc_His_kin_sub3_dim/P"/>
</dbReference>
<dbReference type="PANTHER" id="PTHR24421:SF10">
    <property type="entry name" value="NITRATE_NITRITE SENSOR PROTEIN NARQ"/>
    <property type="match status" value="1"/>
</dbReference>
<evidence type="ECO:0000256" key="3">
    <source>
        <dbReference type="ARBA" id="ARBA00022553"/>
    </source>
</evidence>
<evidence type="ECO:0000313" key="13">
    <source>
        <dbReference type="Proteomes" id="UP000319210"/>
    </source>
</evidence>
<comment type="catalytic activity">
    <reaction evidence="1">
        <text>ATP + protein L-histidine = ADP + protein N-phospho-L-histidine.</text>
        <dbReference type="EC" id="2.7.13.3"/>
    </reaction>
</comment>